<dbReference type="PROSITE" id="PS50294">
    <property type="entry name" value="WD_REPEATS_REGION"/>
    <property type="match status" value="3"/>
</dbReference>
<dbReference type="InterPro" id="IPR015943">
    <property type="entry name" value="WD40/YVTN_repeat-like_dom_sf"/>
</dbReference>
<dbReference type="InterPro" id="IPR045182">
    <property type="entry name" value="JINGUBANG-like"/>
</dbReference>
<keyword evidence="1 3" id="KW-0853">WD repeat</keyword>
<dbReference type="Pfam" id="PF00400">
    <property type="entry name" value="WD40"/>
    <property type="match status" value="5"/>
</dbReference>
<keyword evidence="2" id="KW-0677">Repeat</keyword>
<dbReference type="SUPFAM" id="SSF50978">
    <property type="entry name" value="WD40 repeat-like"/>
    <property type="match status" value="1"/>
</dbReference>
<dbReference type="CDD" id="cd00200">
    <property type="entry name" value="WD40"/>
    <property type="match status" value="1"/>
</dbReference>
<organism evidence="4 5">
    <name type="scientific">Cinnamomum micranthum f. kanehirae</name>
    <dbReference type="NCBI Taxonomy" id="337451"/>
    <lineage>
        <taxon>Eukaryota</taxon>
        <taxon>Viridiplantae</taxon>
        <taxon>Streptophyta</taxon>
        <taxon>Embryophyta</taxon>
        <taxon>Tracheophyta</taxon>
        <taxon>Spermatophyta</taxon>
        <taxon>Magnoliopsida</taxon>
        <taxon>Magnoliidae</taxon>
        <taxon>Laurales</taxon>
        <taxon>Lauraceae</taxon>
        <taxon>Cinnamomum</taxon>
    </lineage>
</organism>
<dbReference type="EMBL" id="QPKB01000004">
    <property type="protein sequence ID" value="RWR81591.1"/>
    <property type="molecule type" value="Genomic_DNA"/>
</dbReference>
<reference evidence="4 5" key="1">
    <citation type="journal article" date="2019" name="Nat. Plants">
        <title>Stout camphor tree genome fills gaps in understanding of flowering plant genome evolution.</title>
        <authorList>
            <person name="Chaw S.M."/>
            <person name="Liu Y.C."/>
            <person name="Wu Y.W."/>
            <person name="Wang H.Y."/>
            <person name="Lin C.I."/>
            <person name="Wu C.S."/>
            <person name="Ke H.M."/>
            <person name="Chang L.Y."/>
            <person name="Hsu C.Y."/>
            <person name="Yang H.T."/>
            <person name="Sudianto E."/>
            <person name="Hsu M.H."/>
            <person name="Wu K.P."/>
            <person name="Wang L.N."/>
            <person name="Leebens-Mack J.H."/>
            <person name="Tsai I.J."/>
        </authorList>
    </citation>
    <scope>NUCLEOTIDE SEQUENCE [LARGE SCALE GENOMIC DNA]</scope>
    <source>
        <strain evidence="5">cv. Chaw 1501</strain>
        <tissue evidence="4">Young leaves</tissue>
    </source>
</reference>
<feature type="repeat" description="WD" evidence="3">
    <location>
        <begin position="214"/>
        <end position="255"/>
    </location>
</feature>
<dbReference type="Gene3D" id="2.130.10.10">
    <property type="entry name" value="YVTN repeat-like/Quinoprotein amine dehydrogenase"/>
    <property type="match status" value="3"/>
</dbReference>
<evidence type="ECO:0000313" key="5">
    <source>
        <dbReference type="Proteomes" id="UP000283530"/>
    </source>
</evidence>
<dbReference type="SMART" id="SM00320">
    <property type="entry name" value="WD40"/>
    <property type="match status" value="7"/>
</dbReference>
<feature type="repeat" description="WD" evidence="3">
    <location>
        <begin position="354"/>
        <end position="383"/>
    </location>
</feature>
<feature type="repeat" description="WD" evidence="3">
    <location>
        <begin position="399"/>
        <end position="433"/>
    </location>
</feature>
<evidence type="ECO:0000256" key="3">
    <source>
        <dbReference type="PROSITE-ProRule" id="PRU00221"/>
    </source>
</evidence>
<evidence type="ECO:0000256" key="1">
    <source>
        <dbReference type="ARBA" id="ARBA00022574"/>
    </source>
</evidence>
<dbReference type="PANTHER" id="PTHR22844">
    <property type="entry name" value="F-BOX AND WD40 DOMAIN PROTEIN"/>
    <property type="match status" value="1"/>
</dbReference>
<proteinExistence type="predicted"/>
<feature type="repeat" description="WD" evidence="3">
    <location>
        <begin position="256"/>
        <end position="286"/>
    </location>
</feature>
<dbReference type="PANTHER" id="PTHR22844:SF342">
    <property type="entry name" value="AND WD40 DOMAIN PROTEIN, PUTATIVE-RELATED"/>
    <property type="match status" value="1"/>
</dbReference>
<dbReference type="InterPro" id="IPR036322">
    <property type="entry name" value="WD40_repeat_dom_sf"/>
</dbReference>
<dbReference type="STRING" id="337451.A0A443NSU4"/>
<name>A0A443NSU4_9MAGN</name>
<gene>
    <name evidence="4" type="ORF">CKAN_01028200</name>
</gene>
<dbReference type="PROSITE" id="PS50082">
    <property type="entry name" value="WD_REPEATS_2"/>
    <property type="match status" value="4"/>
</dbReference>
<dbReference type="InterPro" id="IPR020472">
    <property type="entry name" value="WD40_PAC1"/>
</dbReference>
<dbReference type="Proteomes" id="UP000283530">
    <property type="component" value="Unassembled WGS sequence"/>
</dbReference>
<dbReference type="OrthoDB" id="674604at2759"/>
<protein>
    <submittedName>
        <fullName evidence="4">Protein JINGUBANG</fullName>
    </submittedName>
</protein>
<keyword evidence="5" id="KW-1185">Reference proteome</keyword>
<accession>A0A443NSU4</accession>
<dbReference type="AlphaFoldDB" id="A0A443NSU4"/>
<evidence type="ECO:0000256" key="2">
    <source>
        <dbReference type="ARBA" id="ARBA00022737"/>
    </source>
</evidence>
<sequence>MAHDERLAISAVSTTTGDRIHERSSLSSVLSQRSSPRPFFSASAATTTEAATATAYLQEHSPCSSPKPYVSSPWDVETYSSTAPYRCLASILKRCGKILALAVSDTSLVYVGSESKSIRVWKLPGFIEFGHLKSSSGAVKAILVSEDGLVFSAHSDNKIRVWESSPVHTRKGTLPCFKDCLVQSYFNRPKKFLMRSTSKSGPSSINSYNNNNNKIKHSSEITGLAYNPLGKLLYSASLDKTVKVWSISDMKCIETIRAHDDHVNALVVGPDGLLFSGSDDTTVRIWRKSLRGDCYHGLILNLHVQHSPVKALALSGEVEERDESYILYAGCSDGYVHYWKKGELSGHMNYCGYLRGHSHTVMCLAAVDNMVISGSADTSIRVWRRSSDGLALHRCMAVLSGHIAPVKGIAAKVEDDHGCLVYSGSLDGSVKLWWVWRGSFQSSRGNLAGDQETTSTWTDYFEISGPVG</sequence>
<evidence type="ECO:0000313" key="4">
    <source>
        <dbReference type="EMBL" id="RWR81591.1"/>
    </source>
</evidence>
<comment type="caution">
    <text evidence="4">The sequence shown here is derived from an EMBL/GenBank/DDBJ whole genome shotgun (WGS) entry which is preliminary data.</text>
</comment>
<dbReference type="InterPro" id="IPR001680">
    <property type="entry name" value="WD40_rpt"/>
</dbReference>
<dbReference type="PRINTS" id="PR00320">
    <property type="entry name" value="GPROTEINBRPT"/>
</dbReference>